<keyword evidence="1" id="KW-1133">Transmembrane helix</keyword>
<feature type="transmembrane region" description="Helical" evidence="1">
    <location>
        <begin position="203"/>
        <end position="222"/>
    </location>
</feature>
<keyword evidence="1" id="KW-0812">Transmembrane</keyword>
<feature type="transmembrane region" description="Helical" evidence="1">
    <location>
        <begin position="177"/>
        <end position="197"/>
    </location>
</feature>
<accession>C0GC17</accession>
<name>C0GC17_DETAL</name>
<evidence type="ECO:0000313" key="2">
    <source>
        <dbReference type="EMBL" id="EEG78752.1"/>
    </source>
</evidence>
<dbReference type="Pfam" id="PF06912">
    <property type="entry name" value="DUF1275"/>
    <property type="match status" value="1"/>
</dbReference>
<evidence type="ECO:0000256" key="1">
    <source>
        <dbReference type="SAM" id="Phobius"/>
    </source>
</evidence>
<comment type="caution">
    <text evidence="2">The sequence shown here is derived from an EMBL/GenBank/DDBJ whole genome shotgun (WGS) entry which is preliminary data.</text>
</comment>
<evidence type="ECO:0000313" key="3">
    <source>
        <dbReference type="Proteomes" id="UP000006443"/>
    </source>
</evidence>
<evidence type="ECO:0008006" key="4">
    <source>
        <dbReference type="Google" id="ProtNLM"/>
    </source>
</evidence>
<keyword evidence="3" id="KW-1185">Reference proteome</keyword>
<feature type="transmembrane region" description="Helical" evidence="1">
    <location>
        <begin position="24"/>
        <end position="46"/>
    </location>
</feature>
<sequence>MGTDDLSVKFDWEILCKNKVLCTVGWWLTFWAGAMNALTTSAVLFMRIAHLTGPVTDQAKYVLTNPAMAILVTIIIISFITGSFSATKALPQLGMTYGLLMPVLPVLLAAGFVYVGFYVTGIYEISAGRYVLAMLLAFSTGWQNSITSQGRIGRTTHLTGDLTDLGIALAAGKKKHAVFLLIKYSGFLIGGIIGYVGGQAAPVLTMVGIATGYGTTVLVFHFRNAWSTRTVRKEQVAYNRIQ</sequence>
<dbReference type="AlphaFoldDB" id="C0GC17"/>
<protein>
    <recommendedName>
        <fullName evidence="4">Permease</fullName>
    </recommendedName>
</protein>
<organism evidence="2 3">
    <name type="scientific">Dethiobacter alkaliphilus AHT 1</name>
    <dbReference type="NCBI Taxonomy" id="555088"/>
    <lineage>
        <taxon>Bacteria</taxon>
        <taxon>Bacillati</taxon>
        <taxon>Bacillota</taxon>
        <taxon>Dethiobacteria</taxon>
        <taxon>Dethiobacterales</taxon>
        <taxon>Dethiobacteraceae</taxon>
        <taxon>Dethiobacter</taxon>
    </lineage>
</organism>
<proteinExistence type="predicted"/>
<dbReference type="InterPro" id="IPR010699">
    <property type="entry name" value="DUF1275"/>
</dbReference>
<dbReference type="STRING" id="555088.DealDRAFT_0026"/>
<dbReference type="Proteomes" id="UP000006443">
    <property type="component" value="Unassembled WGS sequence"/>
</dbReference>
<gene>
    <name evidence="2" type="ORF">DealDRAFT_0026</name>
</gene>
<feature type="transmembrane region" description="Helical" evidence="1">
    <location>
        <begin position="67"/>
        <end position="87"/>
    </location>
</feature>
<keyword evidence="1" id="KW-0472">Membrane</keyword>
<dbReference type="EMBL" id="ACJM01000001">
    <property type="protein sequence ID" value="EEG78752.1"/>
    <property type="molecule type" value="Genomic_DNA"/>
</dbReference>
<feature type="transmembrane region" description="Helical" evidence="1">
    <location>
        <begin position="99"/>
        <end position="119"/>
    </location>
</feature>
<dbReference type="RefSeq" id="WP_008513712.1">
    <property type="nucleotide sequence ID" value="NZ_ACJM01000001.1"/>
</dbReference>
<reference evidence="2 3" key="1">
    <citation type="submission" date="2009-02" db="EMBL/GenBank/DDBJ databases">
        <title>Sequencing of the draft genome and assembly of Dethiobacter alkaliphilus AHT 1.</title>
        <authorList>
            <consortium name="US DOE Joint Genome Institute (JGI-PGF)"/>
            <person name="Lucas S."/>
            <person name="Copeland A."/>
            <person name="Lapidus A."/>
            <person name="Glavina del Rio T."/>
            <person name="Dalin E."/>
            <person name="Tice H."/>
            <person name="Bruce D."/>
            <person name="Goodwin L."/>
            <person name="Pitluck S."/>
            <person name="Larimer F."/>
            <person name="Land M.L."/>
            <person name="Hauser L."/>
            <person name="Muyzer G."/>
        </authorList>
    </citation>
    <scope>NUCLEOTIDE SEQUENCE [LARGE SCALE GENOMIC DNA]</scope>
    <source>
        <strain evidence="2 3">AHT 1</strain>
    </source>
</reference>